<keyword evidence="4" id="KW-1185">Reference proteome</keyword>
<feature type="region of interest" description="Disordered" evidence="1">
    <location>
        <begin position="1"/>
        <end position="25"/>
    </location>
</feature>
<protein>
    <submittedName>
        <fullName evidence="3">Uncharacterized protein</fullName>
    </submittedName>
</protein>
<keyword evidence="2" id="KW-0472">Membrane</keyword>
<keyword evidence="2" id="KW-1133">Transmembrane helix</keyword>
<keyword evidence="2" id="KW-0812">Transmembrane</keyword>
<proteinExistence type="predicted"/>
<feature type="transmembrane region" description="Helical" evidence="2">
    <location>
        <begin position="82"/>
        <end position="100"/>
    </location>
</feature>
<gene>
    <name evidence="3" type="ORF">FB566_1597</name>
</gene>
<dbReference type="OrthoDB" id="3078176at2"/>
<evidence type="ECO:0000313" key="4">
    <source>
        <dbReference type="Proteomes" id="UP000317043"/>
    </source>
</evidence>
<reference evidence="3 4" key="1">
    <citation type="submission" date="2019-06" db="EMBL/GenBank/DDBJ databases">
        <title>Sequencing the genomes of 1000 actinobacteria strains.</title>
        <authorList>
            <person name="Klenk H.-P."/>
        </authorList>
    </citation>
    <scope>NUCLEOTIDE SEQUENCE [LARGE SCALE GENOMIC DNA]</scope>
    <source>
        <strain evidence="3 4">DSM 45928</strain>
    </source>
</reference>
<dbReference type="InParanoid" id="A0A543AU20"/>
<accession>A0A543AU20</accession>
<feature type="transmembrane region" description="Helical" evidence="2">
    <location>
        <begin position="192"/>
        <end position="211"/>
    </location>
</feature>
<name>A0A543AU20_9ACTN</name>
<dbReference type="RefSeq" id="WP_142036935.1">
    <property type="nucleotide sequence ID" value="NZ_JBHTGS010000001.1"/>
</dbReference>
<evidence type="ECO:0000313" key="3">
    <source>
        <dbReference type="EMBL" id="TQL76077.1"/>
    </source>
</evidence>
<feature type="compositionally biased region" description="Polar residues" evidence="1">
    <location>
        <begin position="1"/>
        <end position="23"/>
    </location>
</feature>
<comment type="caution">
    <text evidence="3">The sequence shown here is derived from an EMBL/GenBank/DDBJ whole genome shotgun (WGS) entry which is preliminary data.</text>
</comment>
<evidence type="ECO:0000256" key="1">
    <source>
        <dbReference type="SAM" id="MobiDB-lite"/>
    </source>
</evidence>
<feature type="transmembrane region" description="Helical" evidence="2">
    <location>
        <begin position="147"/>
        <end position="172"/>
    </location>
</feature>
<dbReference type="AlphaFoldDB" id="A0A543AU20"/>
<dbReference type="EMBL" id="VFOW01000001">
    <property type="protein sequence ID" value="TQL76077.1"/>
    <property type="molecule type" value="Genomic_DNA"/>
</dbReference>
<evidence type="ECO:0000256" key="2">
    <source>
        <dbReference type="SAM" id="Phobius"/>
    </source>
</evidence>
<dbReference type="Proteomes" id="UP000317043">
    <property type="component" value="Unassembled WGS sequence"/>
</dbReference>
<feature type="transmembrane region" description="Helical" evidence="2">
    <location>
        <begin position="106"/>
        <end position="126"/>
    </location>
</feature>
<organism evidence="3 4">
    <name type="scientific">Stackebrandtia endophytica</name>
    <dbReference type="NCBI Taxonomy" id="1496996"/>
    <lineage>
        <taxon>Bacteria</taxon>
        <taxon>Bacillati</taxon>
        <taxon>Actinomycetota</taxon>
        <taxon>Actinomycetes</taxon>
        <taxon>Glycomycetales</taxon>
        <taxon>Glycomycetaceae</taxon>
        <taxon>Stackebrandtia</taxon>
    </lineage>
</organism>
<sequence>MTSQNSISQAIPAQTATTRTPANSGPVPDNLATRHLCAATYIDDKYQEAVISRIYAEPHHAIAPYAGVDASVVINHAKRAQILSLVQAGIILGLLLLLMLVSFDEFMITVYVLATWQFIAAGFTFIKNVLHYMRGSESSKRQMIGRLLLIGVSGPFGVLVMIVWAVIVGVPMDASNPSSYGQSLGTTYEPNGLAFVFLLFIIGTVLTVAAVRRHQLVKVRTGDSNIEQSTDSRLDRIRTGQYGDVVNYSDFTPFVGSGVEVRTWQFAMTLHPKGSAPRTDGTKVIPFTTDELTDHIREAMAKLAQDTSTPRLPNLHLSDQAFVSGKDTVFPTQFTGELRYSNLLGTIKEIQRKPTTPIRHFLKCQIASWNAEVVTTIFVHAAVQGETLYMEFSSYLLPPTLEAYHVFDDPRQIGGLAVVLDMGRSLRALPRHVMRSPVVLAKFVKSKVKAHMPQPPTTIVGSRDHGARTSVRDLGTDLDLPHYFQRRDAIKYSSILEAQLLESITEFLKDKVDVSELAKRAETIINAGVVNTGPVYTAAQGTGSTGYVAAQGPWADGEIKNPSSTGKSS</sequence>